<evidence type="ECO:0000313" key="1">
    <source>
        <dbReference type="EMBL" id="SUZ96287.1"/>
    </source>
</evidence>
<accession>A0A381S230</accession>
<sequence>ESLALTSRTTRFLINVLRVLAVAAVERAALIAC</sequence>
<proteinExistence type="predicted"/>
<gene>
    <name evidence="1" type="ORF">METZ01_LOCUS49141</name>
</gene>
<reference evidence="1" key="1">
    <citation type="submission" date="2018-05" db="EMBL/GenBank/DDBJ databases">
        <authorList>
            <person name="Lanie J.A."/>
            <person name="Ng W.-L."/>
            <person name="Kazmierczak K.M."/>
            <person name="Andrzejewski T.M."/>
            <person name="Davidsen T.M."/>
            <person name="Wayne K.J."/>
            <person name="Tettelin H."/>
            <person name="Glass J.I."/>
            <person name="Rusch D."/>
            <person name="Podicherti R."/>
            <person name="Tsui H.-C.T."/>
            <person name="Winkler M.E."/>
        </authorList>
    </citation>
    <scope>NUCLEOTIDE SEQUENCE</scope>
</reference>
<protein>
    <submittedName>
        <fullName evidence="1">Uncharacterized protein</fullName>
    </submittedName>
</protein>
<name>A0A381S230_9ZZZZ</name>
<organism evidence="1">
    <name type="scientific">marine metagenome</name>
    <dbReference type="NCBI Taxonomy" id="408172"/>
    <lineage>
        <taxon>unclassified sequences</taxon>
        <taxon>metagenomes</taxon>
        <taxon>ecological metagenomes</taxon>
    </lineage>
</organism>
<feature type="non-terminal residue" evidence="1">
    <location>
        <position position="1"/>
    </location>
</feature>
<dbReference type="EMBL" id="UINC01002401">
    <property type="protein sequence ID" value="SUZ96287.1"/>
    <property type="molecule type" value="Genomic_DNA"/>
</dbReference>
<dbReference type="AlphaFoldDB" id="A0A381S230"/>